<name>A0ABQ6H6E5_9GAMM</name>
<dbReference type="SUPFAM" id="SSF55729">
    <property type="entry name" value="Acyl-CoA N-acyltransferases (Nat)"/>
    <property type="match status" value="1"/>
</dbReference>
<comment type="caution">
    <text evidence="2">The sequence shown here is derived from an EMBL/GenBank/DDBJ whole genome shotgun (WGS) entry which is preliminary data.</text>
</comment>
<dbReference type="InterPro" id="IPR000182">
    <property type="entry name" value="GNAT_dom"/>
</dbReference>
<evidence type="ECO:0000259" key="1">
    <source>
        <dbReference type="PROSITE" id="PS51186"/>
    </source>
</evidence>
<dbReference type="PANTHER" id="PTHR43792">
    <property type="entry name" value="GNAT FAMILY, PUTATIVE (AFU_ORTHOLOGUE AFUA_3G00765)-RELATED-RELATED"/>
    <property type="match status" value="1"/>
</dbReference>
<reference evidence="2 3" key="1">
    <citation type="submission" date="2023-03" db="EMBL/GenBank/DDBJ databases">
        <title>Draft genome sequence of Thalassotalea eurytherma JCM 18482T.</title>
        <authorList>
            <person name="Sawabe T."/>
        </authorList>
    </citation>
    <scope>NUCLEOTIDE SEQUENCE [LARGE SCALE GENOMIC DNA]</scope>
    <source>
        <strain evidence="2 3">JCM 18482</strain>
    </source>
</reference>
<dbReference type="PROSITE" id="PS51186">
    <property type="entry name" value="GNAT"/>
    <property type="match status" value="1"/>
</dbReference>
<organism evidence="2 3">
    <name type="scientific">Thalassotalea eurytherma</name>
    <dbReference type="NCBI Taxonomy" id="1144278"/>
    <lineage>
        <taxon>Bacteria</taxon>
        <taxon>Pseudomonadati</taxon>
        <taxon>Pseudomonadota</taxon>
        <taxon>Gammaproteobacteria</taxon>
        <taxon>Alteromonadales</taxon>
        <taxon>Colwelliaceae</taxon>
        <taxon>Thalassotalea</taxon>
    </lineage>
</organism>
<dbReference type="Proteomes" id="UP001157133">
    <property type="component" value="Unassembled WGS sequence"/>
</dbReference>
<evidence type="ECO:0000313" key="3">
    <source>
        <dbReference type="Proteomes" id="UP001157133"/>
    </source>
</evidence>
<evidence type="ECO:0000313" key="2">
    <source>
        <dbReference type="EMBL" id="GLX83712.1"/>
    </source>
</evidence>
<dbReference type="RefSeq" id="WP_284209197.1">
    <property type="nucleotide sequence ID" value="NZ_BSSU01000022.1"/>
</dbReference>
<dbReference type="PANTHER" id="PTHR43792:SF1">
    <property type="entry name" value="N-ACETYLTRANSFERASE DOMAIN-CONTAINING PROTEIN"/>
    <property type="match status" value="1"/>
</dbReference>
<dbReference type="Pfam" id="PF13302">
    <property type="entry name" value="Acetyltransf_3"/>
    <property type="match status" value="1"/>
</dbReference>
<dbReference type="InterPro" id="IPR016181">
    <property type="entry name" value="Acyl_CoA_acyltransferase"/>
</dbReference>
<protein>
    <submittedName>
        <fullName evidence="2">Ferrichrome ABC transporter substrate-binding protein</fullName>
    </submittedName>
</protein>
<accession>A0ABQ6H6E5</accession>
<dbReference type="EMBL" id="BSSU01000022">
    <property type="protein sequence ID" value="GLX83712.1"/>
    <property type="molecule type" value="Genomic_DNA"/>
</dbReference>
<proteinExistence type="predicted"/>
<sequence length="164" mass="18168">MSASYQTSRLQISERLTSKQTPEFLASIVDILTPNVVENLPPYFQNVNSISAAQHWLAHINSDCRLLVVKLTGTNSPIGFVFISSENTNKTHVGYLLSEAYWGYGYATEILQGLLEFIRSEGQIMNLVAGVAPDNVASIKLLHKLGFNKVPSNDNGAVFFEYQL</sequence>
<keyword evidence="3" id="KW-1185">Reference proteome</keyword>
<dbReference type="Gene3D" id="3.40.630.30">
    <property type="match status" value="1"/>
</dbReference>
<feature type="domain" description="N-acetyltransferase" evidence="1">
    <location>
        <begin position="27"/>
        <end position="164"/>
    </location>
</feature>
<dbReference type="InterPro" id="IPR051531">
    <property type="entry name" value="N-acetyltransferase"/>
</dbReference>
<gene>
    <name evidence="2" type="ORF">theurythT_31650</name>
</gene>